<proteinExistence type="inferred from homology"/>
<protein>
    <recommendedName>
        <fullName evidence="1">Kinetochore protein Spc24</fullName>
    </recommendedName>
</protein>
<dbReference type="GO" id="GO:0051301">
    <property type="term" value="P:cell division"/>
    <property type="evidence" value="ECO:0007669"/>
    <property type="project" value="UniProtKB-UniRule"/>
</dbReference>
<evidence type="ECO:0000313" key="4">
    <source>
        <dbReference type="Proteomes" id="UP001487740"/>
    </source>
</evidence>
<dbReference type="Pfam" id="PF08286">
    <property type="entry name" value="Spc24"/>
    <property type="match status" value="1"/>
</dbReference>
<dbReference type="GO" id="GO:0005634">
    <property type="term" value="C:nucleus"/>
    <property type="evidence" value="ECO:0007669"/>
    <property type="project" value="UniProtKB-SubCell"/>
</dbReference>
<sequence>MTGKKTLEELQSEIKKITINEVEKLNKAEKGKTAFQEFMTSLQSSTVAIKRKEDDLKENIRELLSVAETEKSHLQELNSQSLEPQRKNLKTDIAKAEKQKDDIDKELAEVTSTITHKKEVLKDMQNRANFSNQETSASISRIRTEYSLYSKLFSIKWDRTVPDTHIKGCILLNIQHRSEKRVVPFKFDKTSHSQFFITNYLWEQISEGCCLDEPQSGNKS</sequence>
<keyword evidence="1" id="KW-0132">Cell division</keyword>
<dbReference type="AlphaFoldDB" id="A0AAW0UYT6"/>
<dbReference type="Proteomes" id="UP001487740">
    <property type="component" value="Unassembled WGS sequence"/>
</dbReference>
<keyword evidence="1" id="KW-0137">Centromere</keyword>
<evidence type="ECO:0000256" key="1">
    <source>
        <dbReference type="RuleBase" id="RU368011"/>
    </source>
</evidence>
<comment type="subunit">
    <text evidence="1">Component of the NDC80 complex.</text>
</comment>
<keyword evidence="1" id="KW-0995">Kinetochore</keyword>
<keyword evidence="4" id="KW-1185">Reference proteome</keyword>
<keyword evidence="2" id="KW-0175">Coiled coil</keyword>
<dbReference type="InterPro" id="IPR013252">
    <property type="entry name" value="Ndc80_Spc24"/>
</dbReference>
<evidence type="ECO:0000313" key="3">
    <source>
        <dbReference type="EMBL" id="KAK8404870.1"/>
    </source>
</evidence>
<comment type="caution">
    <text evidence="3">The sequence shown here is derived from an EMBL/GenBank/DDBJ whole genome shotgun (WGS) entry which is preliminary data.</text>
</comment>
<comment type="function">
    <text evidence="1">Acts as a component of the essential kinetochore-associated NDC80 complex, which is required for chromosome segregation and spindle checkpoint activity.</text>
</comment>
<evidence type="ECO:0000256" key="2">
    <source>
        <dbReference type="SAM" id="Coils"/>
    </source>
</evidence>
<keyword evidence="1" id="KW-0131">Cell cycle</keyword>
<keyword evidence="1" id="KW-0158">Chromosome</keyword>
<comment type="subcellular location">
    <subcellularLocation>
        <location evidence="1">Nucleus</location>
    </subcellularLocation>
    <subcellularLocation>
        <location evidence="1">Chromosome</location>
        <location evidence="1">Centromere</location>
        <location evidence="1">Kinetochore</location>
    </subcellularLocation>
</comment>
<gene>
    <name evidence="3" type="ORF">O3P69_001464</name>
</gene>
<keyword evidence="1" id="KW-0539">Nucleus</keyword>
<reference evidence="3 4" key="1">
    <citation type="submission" date="2023-03" db="EMBL/GenBank/DDBJ databases">
        <title>High-quality genome of Scylla paramamosain provides insights in environmental adaptation.</title>
        <authorList>
            <person name="Zhang L."/>
        </authorList>
    </citation>
    <scope>NUCLEOTIDE SEQUENCE [LARGE SCALE GENOMIC DNA]</scope>
    <source>
        <strain evidence="3">LZ_2023a</strain>
        <tissue evidence="3">Muscle</tissue>
    </source>
</reference>
<organism evidence="3 4">
    <name type="scientific">Scylla paramamosain</name>
    <name type="common">Mud crab</name>
    <dbReference type="NCBI Taxonomy" id="85552"/>
    <lineage>
        <taxon>Eukaryota</taxon>
        <taxon>Metazoa</taxon>
        <taxon>Ecdysozoa</taxon>
        <taxon>Arthropoda</taxon>
        <taxon>Crustacea</taxon>
        <taxon>Multicrustacea</taxon>
        <taxon>Malacostraca</taxon>
        <taxon>Eumalacostraca</taxon>
        <taxon>Eucarida</taxon>
        <taxon>Decapoda</taxon>
        <taxon>Pleocyemata</taxon>
        <taxon>Brachyura</taxon>
        <taxon>Eubrachyura</taxon>
        <taxon>Portunoidea</taxon>
        <taxon>Portunidae</taxon>
        <taxon>Portuninae</taxon>
        <taxon>Scylla</taxon>
    </lineage>
</organism>
<dbReference type="Gene3D" id="3.30.160.570">
    <property type="entry name" value="Ncd80 complex, Spc24 subunit"/>
    <property type="match status" value="1"/>
</dbReference>
<accession>A0AAW0UYT6</accession>
<name>A0AAW0UYT6_SCYPA</name>
<feature type="coiled-coil region" evidence="2">
    <location>
        <begin position="57"/>
        <end position="113"/>
    </location>
</feature>
<keyword evidence="1" id="KW-0498">Mitosis</keyword>
<dbReference type="EMBL" id="JARAKH010000003">
    <property type="protein sequence ID" value="KAK8404870.1"/>
    <property type="molecule type" value="Genomic_DNA"/>
</dbReference>
<comment type="similarity">
    <text evidence="1">Belongs to the SPC24 family.</text>
</comment>
<dbReference type="GO" id="GO:0000776">
    <property type="term" value="C:kinetochore"/>
    <property type="evidence" value="ECO:0007669"/>
    <property type="project" value="UniProtKB-KW"/>
</dbReference>